<evidence type="ECO:0000256" key="1">
    <source>
        <dbReference type="ARBA" id="ARBA00004613"/>
    </source>
</evidence>
<dbReference type="InterPro" id="IPR037579">
    <property type="entry name" value="FIB_ANG-like"/>
</dbReference>
<dbReference type="SUPFAM" id="SSF56496">
    <property type="entry name" value="Fibrinogen C-terminal domain-like"/>
    <property type="match status" value="1"/>
</dbReference>
<accession>A0A8C8SAX5</accession>
<keyword evidence="6" id="KW-0325">Glycoprotein</keyword>
<evidence type="ECO:0000256" key="3">
    <source>
        <dbReference type="ARBA" id="ARBA00022729"/>
    </source>
</evidence>
<dbReference type="Ensembl" id="ENSPCET00000019458.1">
    <property type="protein sequence ID" value="ENSPCEP00000018826.1"/>
    <property type="gene ID" value="ENSPCEG00000014636.1"/>
</dbReference>
<evidence type="ECO:0000256" key="7">
    <source>
        <dbReference type="SAM" id="MobiDB-lite"/>
    </source>
</evidence>
<keyword evidence="10" id="KW-1185">Reference proteome</keyword>
<proteinExistence type="predicted"/>
<sequence>MAEVGPAPRYPGSQSCARPGCPTASPLSALFSPQCHGTLARSPAAQPGRAGAFGESRGGARAEPGGGGRQSPPPGPKCTYTFIVPQQKFTGAVCWSSVRAAPEPPGPNRSETRALREALDWQQAELRRLRGLVEVDGALVSEVKALRKESRAMHARVSQLYTQLLHEILQRRQRPGLLAQLEGRVANASAQATQLATSYHRLELRYQALAALVNNQSALIVRLERQCQPGAGPAPPQVLPGPPLVPVVPLRPAGIANTSRTHFDAIAELQQDQTAPGGTEPADAPALPSKAPGPWRDCLEARRGGHETSGVYEVQPADAGPSLQVWCEQEYEGGGWTVIQRRQDGSINFFTTWHHYQHGFGDLAGEHWLGLENTRRVTGQGPGPYALRVLLEDWAGHQACAHYDRFALGPESDAYRLRLGRYHGSAGDSLGWHDAHPFSTLDRDHDAYAGSCAHYQKGGWWYNACAHSNLNGLWYKGGHYRSRYQDGVYWAEFRGGAYSLRKVVMMVRPAPDA</sequence>
<dbReference type="AlphaFoldDB" id="A0A8C8SAX5"/>
<dbReference type="PROSITE" id="PS51406">
    <property type="entry name" value="FIBRINOGEN_C_2"/>
    <property type="match status" value="1"/>
</dbReference>
<keyword evidence="2" id="KW-0964">Secreted</keyword>
<dbReference type="GO" id="GO:0005576">
    <property type="term" value="C:extracellular region"/>
    <property type="evidence" value="ECO:0007669"/>
    <property type="project" value="UniProtKB-SubCell"/>
</dbReference>
<evidence type="ECO:0000313" key="9">
    <source>
        <dbReference type="Ensembl" id="ENSPCEP00000018826.1"/>
    </source>
</evidence>
<keyword evidence="5" id="KW-1015">Disulfide bond</keyword>
<dbReference type="PROSITE" id="PS00514">
    <property type="entry name" value="FIBRINOGEN_C_1"/>
    <property type="match status" value="1"/>
</dbReference>
<feature type="region of interest" description="Disordered" evidence="7">
    <location>
        <begin position="1"/>
        <end position="21"/>
    </location>
</feature>
<feature type="region of interest" description="Disordered" evidence="7">
    <location>
        <begin position="38"/>
        <end position="78"/>
    </location>
</feature>
<evidence type="ECO:0000259" key="8">
    <source>
        <dbReference type="PROSITE" id="PS51406"/>
    </source>
</evidence>
<dbReference type="Pfam" id="PF00147">
    <property type="entry name" value="Fibrinogen_C"/>
    <property type="match status" value="1"/>
</dbReference>
<dbReference type="InterPro" id="IPR020837">
    <property type="entry name" value="Fibrinogen_CS"/>
</dbReference>
<evidence type="ECO:0000256" key="6">
    <source>
        <dbReference type="ARBA" id="ARBA00023180"/>
    </source>
</evidence>
<reference evidence="9" key="1">
    <citation type="submission" date="2025-08" db="UniProtKB">
        <authorList>
            <consortium name="Ensembl"/>
        </authorList>
    </citation>
    <scope>IDENTIFICATION</scope>
</reference>
<dbReference type="NCBIfam" id="NF040941">
    <property type="entry name" value="GGGWT_bact"/>
    <property type="match status" value="1"/>
</dbReference>
<evidence type="ECO:0000313" key="10">
    <source>
        <dbReference type="Proteomes" id="UP000694393"/>
    </source>
</evidence>
<feature type="region of interest" description="Disordered" evidence="7">
    <location>
        <begin position="273"/>
        <end position="301"/>
    </location>
</feature>
<reference evidence="9" key="2">
    <citation type="submission" date="2025-09" db="UniProtKB">
        <authorList>
            <consortium name="Ensembl"/>
        </authorList>
    </citation>
    <scope>IDENTIFICATION</scope>
</reference>
<dbReference type="PANTHER" id="PTHR47221:SF6">
    <property type="entry name" value="FIBRINOGEN ALPHA CHAIN"/>
    <property type="match status" value="1"/>
</dbReference>
<evidence type="ECO:0000256" key="2">
    <source>
        <dbReference type="ARBA" id="ARBA00022525"/>
    </source>
</evidence>
<keyword evidence="4" id="KW-0175">Coiled coil</keyword>
<evidence type="ECO:0000256" key="4">
    <source>
        <dbReference type="ARBA" id="ARBA00023054"/>
    </source>
</evidence>
<protein>
    <recommendedName>
        <fullName evidence="8">Fibrinogen C-terminal domain-containing protein</fullName>
    </recommendedName>
</protein>
<name>A0A8C8SAX5_9SAUR</name>
<dbReference type="Proteomes" id="UP000694393">
    <property type="component" value="Unplaced"/>
</dbReference>
<dbReference type="InterPro" id="IPR036056">
    <property type="entry name" value="Fibrinogen-like_C"/>
</dbReference>
<dbReference type="GO" id="GO:0007596">
    <property type="term" value="P:blood coagulation"/>
    <property type="evidence" value="ECO:0007669"/>
    <property type="project" value="InterPro"/>
</dbReference>
<evidence type="ECO:0000256" key="5">
    <source>
        <dbReference type="ARBA" id="ARBA00023157"/>
    </source>
</evidence>
<dbReference type="InterPro" id="IPR014716">
    <property type="entry name" value="Fibrinogen_a/b/g_C_1"/>
</dbReference>
<feature type="domain" description="Fibrinogen C-terminal" evidence="8">
    <location>
        <begin position="289"/>
        <end position="511"/>
    </location>
</feature>
<dbReference type="PANTHER" id="PTHR47221">
    <property type="entry name" value="FIBRINOGEN ALPHA CHAIN"/>
    <property type="match status" value="1"/>
</dbReference>
<keyword evidence="3" id="KW-0732">Signal</keyword>
<dbReference type="FunFam" id="3.90.215.10:FF:000001">
    <property type="entry name" value="Tenascin isoform 1"/>
    <property type="match status" value="1"/>
</dbReference>
<dbReference type="SMART" id="SM00186">
    <property type="entry name" value="FBG"/>
    <property type="match status" value="1"/>
</dbReference>
<comment type="subcellular location">
    <subcellularLocation>
        <location evidence="1">Secreted</location>
    </subcellularLocation>
</comment>
<dbReference type="Gene3D" id="3.90.215.10">
    <property type="entry name" value="Gamma Fibrinogen, chain A, domain 1"/>
    <property type="match status" value="1"/>
</dbReference>
<dbReference type="CDD" id="cd00087">
    <property type="entry name" value="FReD"/>
    <property type="match status" value="1"/>
</dbReference>
<dbReference type="InterPro" id="IPR002181">
    <property type="entry name" value="Fibrinogen_a/b/g_C_dom"/>
</dbReference>
<organism evidence="9 10">
    <name type="scientific">Pelusios castaneus</name>
    <name type="common">West African mud turtle</name>
    <dbReference type="NCBI Taxonomy" id="367368"/>
    <lineage>
        <taxon>Eukaryota</taxon>
        <taxon>Metazoa</taxon>
        <taxon>Chordata</taxon>
        <taxon>Craniata</taxon>
        <taxon>Vertebrata</taxon>
        <taxon>Euteleostomi</taxon>
        <taxon>Archelosauria</taxon>
        <taxon>Testudinata</taxon>
        <taxon>Testudines</taxon>
        <taxon>Pleurodira</taxon>
        <taxon>Pelomedusidae</taxon>
        <taxon>Pelusios</taxon>
    </lineage>
</organism>